<organism evidence="2 3">
    <name type="scientific">Octopus vulgaris</name>
    <name type="common">Common octopus</name>
    <dbReference type="NCBI Taxonomy" id="6645"/>
    <lineage>
        <taxon>Eukaryota</taxon>
        <taxon>Metazoa</taxon>
        <taxon>Spiralia</taxon>
        <taxon>Lophotrochozoa</taxon>
        <taxon>Mollusca</taxon>
        <taxon>Cephalopoda</taxon>
        <taxon>Coleoidea</taxon>
        <taxon>Octopodiformes</taxon>
        <taxon>Octopoda</taxon>
        <taxon>Incirrata</taxon>
        <taxon>Octopodidae</taxon>
        <taxon>Octopus</taxon>
    </lineage>
</organism>
<dbReference type="Proteomes" id="UP001162480">
    <property type="component" value="Chromosome 13"/>
</dbReference>
<dbReference type="AlphaFoldDB" id="A0AA36BCW6"/>
<name>A0AA36BCW6_OCTVU</name>
<keyword evidence="1" id="KW-0812">Transmembrane</keyword>
<evidence type="ECO:0000256" key="1">
    <source>
        <dbReference type="SAM" id="Phobius"/>
    </source>
</evidence>
<keyword evidence="1" id="KW-1133">Transmembrane helix</keyword>
<evidence type="ECO:0000313" key="2">
    <source>
        <dbReference type="EMBL" id="CAI9732130.1"/>
    </source>
</evidence>
<gene>
    <name evidence="2" type="ORF">OCTVUL_1B031017</name>
</gene>
<keyword evidence="3" id="KW-1185">Reference proteome</keyword>
<evidence type="ECO:0000313" key="3">
    <source>
        <dbReference type="Proteomes" id="UP001162480"/>
    </source>
</evidence>
<reference evidence="2" key="1">
    <citation type="submission" date="2023-08" db="EMBL/GenBank/DDBJ databases">
        <authorList>
            <person name="Alioto T."/>
            <person name="Alioto T."/>
            <person name="Gomez Garrido J."/>
        </authorList>
    </citation>
    <scope>NUCLEOTIDE SEQUENCE</scope>
</reference>
<proteinExistence type="predicted"/>
<dbReference type="EMBL" id="OX597826">
    <property type="protein sequence ID" value="CAI9732130.1"/>
    <property type="molecule type" value="Genomic_DNA"/>
</dbReference>
<accession>A0AA36BCW6</accession>
<protein>
    <submittedName>
        <fullName evidence="2">Uncharacterized protein</fullName>
    </submittedName>
</protein>
<sequence length="454" mass="50842">MNIHTYKYAYEPHSFLVLAIIINPVNCLLLPRWKYKTKLGHIEYCCRCGKDFVKEDVIQECFLKNKHNHYLLPFCNCYQGSIPKCPETVTICNRTVVCPSNTVYNEFQVPFMNNATLTCNDTLQWEPSFQCPKGNGEKTTFLQECPHNVSVCGKNIQPTKTVVGTEFEELLFGHRIHFKCQSSCEWQYDYQCANGKEAKAGQIIFICSGVPVFLILLLLLVSICYCKSHKKKGSTVSQYFKDIVGKCMSCVFPCKREVATNATNDKQLELIVSLVPSATSDNNTSDVEERRQLSCTALISNINNENTCEQEQPRDTLQLIRTAIESESNNSGDSGYCEGTHEDDAQQKNCGNDILLPTANNIDDSIYNHDESLPTVTPTPKMDRKTKSKLLKTMSLSFILGSASSKIQNGSLLSLPDNLDEPKCRLSIPVQEHGSTAVSAYALASLESSFFDIS</sequence>
<feature type="transmembrane region" description="Helical" evidence="1">
    <location>
        <begin position="203"/>
        <end position="223"/>
    </location>
</feature>
<keyword evidence="1" id="KW-0472">Membrane</keyword>